<evidence type="ECO:0000256" key="1">
    <source>
        <dbReference type="SAM" id="MobiDB-lite"/>
    </source>
</evidence>
<accession>A0AA40CLW7</accession>
<evidence type="ECO:0000313" key="2">
    <source>
        <dbReference type="EMBL" id="KAK0643806.1"/>
    </source>
</evidence>
<proteinExistence type="predicted"/>
<sequence length="462" mass="52342">MESDAGFSQGRSRRAQTQLDGSDPPPRGQRQRPKSVHDFAEVAQDFRSPAGQVSAREQYPTRSSSARHSSSRRHQQAHRDHDRGSEVPPQNEDEIQDFLRRFSAIDLADASQLWAADKQRISNVESDLHSIKTDWASAAYSFLSHFRVRDFHEAATLWADERNKLAEAEAKFLRLQNEVLSTVDRFQPTYDEKINKEFGRLQAAIGGLVNHTLAKSVKIDPWDKWDESVLWEGAVNRSRVGEDGLPKREEKLLVRQAVWKFLAEALFERAHPFSSFGGAAEELAERWVFDGLFPNHELNEDAAKWRSLTVKQLSARSDDEQGRRQLRKKLADAFVVHVFENMTSLSPQEIEQSSALAKLASSEKLDDVLKQAVAFSRLVMGERASFSLRAPPLENMKFEREKMDRSTTIVGSEVNMVFNEEEEDKAGVIKLFASPMLVKHGNAGGQDLDQEMVLLRAFVILA</sequence>
<evidence type="ECO:0000313" key="3">
    <source>
        <dbReference type="Proteomes" id="UP001174936"/>
    </source>
</evidence>
<dbReference type="Proteomes" id="UP001174936">
    <property type="component" value="Unassembled WGS sequence"/>
</dbReference>
<feature type="region of interest" description="Disordered" evidence="1">
    <location>
        <begin position="1"/>
        <end position="91"/>
    </location>
</feature>
<organism evidence="2 3">
    <name type="scientific">Cercophora newfieldiana</name>
    <dbReference type="NCBI Taxonomy" id="92897"/>
    <lineage>
        <taxon>Eukaryota</taxon>
        <taxon>Fungi</taxon>
        <taxon>Dikarya</taxon>
        <taxon>Ascomycota</taxon>
        <taxon>Pezizomycotina</taxon>
        <taxon>Sordariomycetes</taxon>
        <taxon>Sordariomycetidae</taxon>
        <taxon>Sordariales</taxon>
        <taxon>Lasiosphaeriaceae</taxon>
        <taxon>Cercophora</taxon>
    </lineage>
</organism>
<comment type="caution">
    <text evidence="2">The sequence shown here is derived from an EMBL/GenBank/DDBJ whole genome shotgun (WGS) entry which is preliminary data.</text>
</comment>
<keyword evidence="3" id="KW-1185">Reference proteome</keyword>
<dbReference type="EMBL" id="JAULSV010000005">
    <property type="protein sequence ID" value="KAK0643806.1"/>
    <property type="molecule type" value="Genomic_DNA"/>
</dbReference>
<gene>
    <name evidence="2" type="ORF">B0T16DRAFT_189058</name>
</gene>
<protein>
    <submittedName>
        <fullName evidence="2">Uncharacterized protein</fullName>
    </submittedName>
</protein>
<dbReference type="AlphaFoldDB" id="A0AA40CLW7"/>
<name>A0AA40CLW7_9PEZI</name>
<reference evidence="2" key="1">
    <citation type="submission" date="2023-06" db="EMBL/GenBank/DDBJ databases">
        <title>Genome-scale phylogeny and comparative genomics of the fungal order Sordariales.</title>
        <authorList>
            <consortium name="Lawrence Berkeley National Laboratory"/>
            <person name="Hensen N."/>
            <person name="Bonometti L."/>
            <person name="Westerberg I."/>
            <person name="Brannstrom I.O."/>
            <person name="Guillou S."/>
            <person name="Cros-Aarteil S."/>
            <person name="Calhoun S."/>
            <person name="Haridas S."/>
            <person name="Kuo A."/>
            <person name="Mondo S."/>
            <person name="Pangilinan J."/>
            <person name="Riley R."/>
            <person name="Labutti K."/>
            <person name="Andreopoulos B."/>
            <person name="Lipzen A."/>
            <person name="Chen C."/>
            <person name="Yanf M."/>
            <person name="Daum C."/>
            <person name="Ng V."/>
            <person name="Clum A."/>
            <person name="Steindorff A."/>
            <person name="Ohm R."/>
            <person name="Martin F."/>
            <person name="Silar P."/>
            <person name="Natvig D."/>
            <person name="Lalanne C."/>
            <person name="Gautier V."/>
            <person name="Ament-Velasquez S.L."/>
            <person name="Kruys A."/>
            <person name="Hutchinson M.I."/>
            <person name="Powell A.J."/>
            <person name="Barry K."/>
            <person name="Miller A.N."/>
            <person name="Grigoriev I.V."/>
            <person name="Debuchy R."/>
            <person name="Gladieux P."/>
            <person name="Thoren M.H."/>
            <person name="Johannesson H."/>
        </authorList>
    </citation>
    <scope>NUCLEOTIDE SEQUENCE</scope>
    <source>
        <strain evidence="2">SMH2532-1</strain>
    </source>
</reference>